<comment type="caution">
    <text evidence="2">The sequence shown here is derived from an EMBL/GenBank/DDBJ whole genome shotgun (WGS) entry which is preliminary data.</text>
</comment>
<protein>
    <submittedName>
        <fullName evidence="2">Uncharacterized protein</fullName>
    </submittedName>
</protein>
<accession>A0A812KJN2</accession>
<feature type="region of interest" description="Disordered" evidence="1">
    <location>
        <begin position="1"/>
        <end position="26"/>
    </location>
</feature>
<gene>
    <name evidence="2" type="ORF">SNEC2469_LOCUS3116</name>
</gene>
<evidence type="ECO:0000313" key="2">
    <source>
        <dbReference type="EMBL" id="CAE7225143.1"/>
    </source>
</evidence>
<dbReference type="EMBL" id="CAJNJA010007475">
    <property type="protein sequence ID" value="CAE7225143.1"/>
    <property type="molecule type" value="Genomic_DNA"/>
</dbReference>
<dbReference type="Proteomes" id="UP000601435">
    <property type="component" value="Unassembled WGS sequence"/>
</dbReference>
<evidence type="ECO:0000256" key="1">
    <source>
        <dbReference type="SAM" id="MobiDB-lite"/>
    </source>
</evidence>
<dbReference type="OrthoDB" id="10287043at2759"/>
<name>A0A812KJN2_9DINO</name>
<keyword evidence="3" id="KW-1185">Reference proteome</keyword>
<dbReference type="AlphaFoldDB" id="A0A812KJN2"/>
<sequence length="171" mass="17972">MQPAKPWSIGSQPLHMGSSYSDPSNEDVAPGFHAKLQRLTANGCFSLVEKRRTSTAPAILEVSVDLIVACLLGDRPTVSLAVFGEAIEHALSTGETDAVLLATELAGESAEGLAALVGQHPVDAVTSLATSPDPDALHRFLLWLPKNLDGSVDWATAEEWRASSVKSSKAG</sequence>
<proteinExistence type="predicted"/>
<evidence type="ECO:0000313" key="3">
    <source>
        <dbReference type="Proteomes" id="UP000601435"/>
    </source>
</evidence>
<reference evidence="2" key="1">
    <citation type="submission" date="2021-02" db="EMBL/GenBank/DDBJ databases">
        <authorList>
            <person name="Dougan E. K."/>
            <person name="Rhodes N."/>
            <person name="Thang M."/>
            <person name="Chan C."/>
        </authorList>
    </citation>
    <scope>NUCLEOTIDE SEQUENCE</scope>
</reference>
<organism evidence="2 3">
    <name type="scientific">Symbiodinium necroappetens</name>
    <dbReference type="NCBI Taxonomy" id="1628268"/>
    <lineage>
        <taxon>Eukaryota</taxon>
        <taxon>Sar</taxon>
        <taxon>Alveolata</taxon>
        <taxon>Dinophyceae</taxon>
        <taxon>Suessiales</taxon>
        <taxon>Symbiodiniaceae</taxon>
        <taxon>Symbiodinium</taxon>
    </lineage>
</organism>